<proteinExistence type="predicted"/>
<comment type="caution">
    <text evidence="1">The sequence shown here is derived from an EMBL/GenBank/DDBJ whole genome shotgun (WGS) entry which is preliminary data.</text>
</comment>
<feature type="non-terminal residue" evidence="1">
    <location>
        <position position="1"/>
    </location>
</feature>
<dbReference type="AlphaFoldDB" id="A0AAW0C4E7"/>
<keyword evidence="2" id="KW-1185">Reference proteome</keyword>
<sequence>MDTTETPVTTPKLPPELERMVFEMAARTYPAGILPLMLVAWRVKYWVEPFLYRVIHLSPHPGRQHYGFPLMPLESLLKIVLNQEDPKSRSFCEAVEYVFLEEILIDPISPILDAILRACPKITDFFTRRPIGSNLEALASLRCLRRLAIDTYNLFSNSSPITPIAPAAANFAHPLFRNLTHLELTDLPARHGSGSLHRSAFYAQLILIPELTHISFNSAALAIGIHPTLAKIKTLRCIVILGLPLRPHESELNSSSLIPDDRFVYIRQTDFQRDWFDCAKGGGGYWGIAEVFLAARRKGDVDRATYLISDKDSRWRE</sequence>
<reference evidence="1 2" key="1">
    <citation type="journal article" date="2024" name="J Genomics">
        <title>Draft genome sequencing and assembly of Favolaschia claudopus CIRM-BRFM 2984 isolated from oak limbs.</title>
        <authorList>
            <person name="Navarro D."/>
            <person name="Drula E."/>
            <person name="Chaduli D."/>
            <person name="Cazenave R."/>
            <person name="Ahrendt S."/>
            <person name="Wang J."/>
            <person name="Lipzen A."/>
            <person name="Daum C."/>
            <person name="Barry K."/>
            <person name="Grigoriev I.V."/>
            <person name="Favel A."/>
            <person name="Rosso M.N."/>
            <person name="Martin F."/>
        </authorList>
    </citation>
    <scope>NUCLEOTIDE SEQUENCE [LARGE SCALE GENOMIC DNA]</scope>
    <source>
        <strain evidence="1 2">CIRM-BRFM 2984</strain>
    </source>
</reference>
<gene>
    <name evidence="1" type="ORF">R3P38DRAFT_2914801</name>
</gene>
<protein>
    <submittedName>
        <fullName evidence="1">Uncharacterized protein</fullName>
    </submittedName>
</protein>
<organism evidence="1 2">
    <name type="scientific">Favolaschia claudopus</name>
    <dbReference type="NCBI Taxonomy" id="2862362"/>
    <lineage>
        <taxon>Eukaryota</taxon>
        <taxon>Fungi</taxon>
        <taxon>Dikarya</taxon>
        <taxon>Basidiomycota</taxon>
        <taxon>Agaricomycotina</taxon>
        <taxon>Agaricomycetes</taxon>
        <taxon>Agaricomycetidae</taxon>
        <taxon>Agaricales</taxon>
        <taxon>Marasmiineae</taxon>
        <taxon>Mycenaceae</taxon>
        <taxon>Favolaschia</taxon>
    </lineage>
</organism>
<name>A0AAW0C4E7_9AGAR</name>
<accession>A0AAW0C4E7</accession>
<evidence type="ECO:0000313" key="2">
    <source>
        <dbReference type="Proteomes" id="UP001362999"/>
    </source>
</evidence>
<dbReference type="Proteomes" id="UP001362999">
    <property type="component" value="Unassembled WGS sequence"/>
</dbReference>
<dbReference type="EMBL" id="JAWWNJ010000022">
    <property type="protein sequence ID" value="KAK7033753.1"/>
    <property type="molecule type" value="Genomic_DNA"/>
</dbReference>
<evidence type="ECO:0000313" key="1">
    <source>
        <dbReference type="EMBL" id="KAK7033753.1"/>
    </source>
</evidence>